<sequence length="60" mass="6310">MGDILILALWPGAVWKIASVGHDLHIDVNGIPNSPEIFSLFCSGVNLSAAFSKEIATSSV</sequence>
<dbReference type="Proteomes" id="UP001642360">
    <property type="component" value="Unassembled WGS sequence"/>
</dbReference>
<gene>
    <name evidence="1" type="ORF">ILEXP_LOCUS1970</name>
    <name evidence="2" type="ORF">ILEXP_LOCUS39852</name>
</gene>
<keyword evidence="3" id="KW-1185">Reference proteome</keyword>
<proteinExistence type="predicted"/>
<comment type="caution">
    <text evidence="2">The sequence shown here is derived from an EMBL/GenBank/DDBJ whole genome shotgun (WGS) entry which is preliminary data.</text>
</comment>
<evidence type="ECO:0000313" key="3">
    <source>
        <dbReference type="Proteomes" id="UP001642360"/>
    </source>
</evidence>
<dbReference type="AlphaFoldDB" id="A0ABC8TLP0"/>
<evidence type="ECO:0000313" key="2">
    <source>
        <dbReference type="EMBL" id="CAK9170370.1"/>
    </source>
</evidence>
<protein>
    <submittedName>
        <fullName evidence="2">Uncharacterized protein</fullName>
    </submittedName>
</protein>
<reference evidence="2 3" key="1">
    <citation type="submission" date="2024-02" db="EMBL/GenBank/DDBJ databases">
        <authorList>
            <person name="Vignale AGUSTIN F."/>
            <person name="Sosa J E."/>
            <person name="Modenutti C."/>
        </authorList>
    </citation>
    <scope>NUCLEOTIDE SEQUENCE [LARGE SCALE GENOMIC DNA]</scope>
</reference>
<evidence type="ECO:0000313" key="1">
    <source>
        <dbReference type="EMBL" id="CAK9135047.1"/>
    </source>
</evidence>
<dbReference type="EMBL" id="CAUOFW020000688">
    <property type="protein sequence ID" value="CAK9135047.1"/>
    <property type="molecule type" value="Genomic_DNA"/>
</dbReference>
<accession>A0ABC8TLP0</accession>
<organism evidence="2 3">
    <name type="scientific">Ilex paraguariensis</name>
    <name type="common">yerba mate</name>
    <dbReference type="NCBI Taxonomy" id="185542"/>
    <lineage>
        <taxon>Eukaryota</taxon>
        <taxon>Viridiplantae</taxon>
        <taxon>Streptophyta</taxon>
        <taxon>Embryophyta</taxon>
        <taxon>Tracheophyta</taxon>
        <taxon>Spermatophyta</taxon>
        <taxon>Magnoliopsida</taxon>
        <taxon>eudicotyledons</taxon>
        <taxon>Gunneridae</taxon>
        <taxon>Pentapetalae</taxon>
        <taxon>asterids</taxon>
        <taxon>campanulids</taxon>
        <taxon>Aquifoliales</taxon>
        <taxon>Aquifoliaceae</taxon>
        <taxon>Ilex</taxon>
    </lineage>
</organism>
<name>A0ABC8TLP0_9AQUA</name>
<dbReference type="EMBL" id="CAUOFW020005488">
    <property type="protein sequence ID" value="CAK9170370.1"/>
    <property type="molecule type" value="Genomic_DNA"/>
</dbReference>